<dbReference type="AlphaFoldDB" id="A0A9W4TCY8"/>
<evidence type="ECO:0000313" key="1">
    <source>
        <dbReference type="EMBL" id="CAI2200927.1"/>
    </source>
</evidence>
<dbReference type="Proteomes" id="UP001153678">
    <property type="component" value="Unassembled WGS sequence"/>
</dbReference>
<protein>
    <submittedName>
        <fullName evidence="1">19283_t:CDS:1</fullName>
    </submittedName>
</protein>
<feature type="non-terminal residue" evidence="1">
    <location>
        <position position="1"/>
    </location>
</feature>
<name>A0A9W4TCY8_9GLOM</name>
<dbReference type="EMBL" id="CAMKVN010025921">
    <property type="protein sequence ID" value="CAI2200927.1"/>
    <property type="molecule type" value="Genomic_DNA"/>
</dbReference>
<dbReference type="OrthoDB" id="2435677at2759"/>
<organism evidence="1 2">
    <name type="scientific">Funneliformis geosporum</name>
    <dbReference type="NCBI Taxonomy" id="1117311"/>
    <lineage>
        <taxon>Eukaryota</taxon>
        <taxon>Fungi</taxon>
        <taxon>Fungi incertae sedis</taxon>
        <taxon>Mucoromycota</taxon>
        <taxon>Glomeromycotina</taxon>
        <taxon>Glomeromycetes</taxon>
        <taxon>Glomerales</taxon>
        <taxon>Glomeraceae</taxon>
        <taxon>Funneliformis</taxon>
    </lineage>
</organism>
<keyword evidence="2" id="KW-1185">Reference proteome</keyword>
<reference evidence="1" key="1">
    <citation type="submission" date="2022-08" db="EMBL/GenBank/DDBJ databases">
        <authorList>
            <person name="Kallberg Y."/>
            <person name="Tangrot J."/>
            <person name="Rosling A."/>
        </authorList>
    </citation>
    <scope>NUCLEOTIDE SEQUENCE</scope>
    <source>
        <strain evidence="1">Wild A</strain>
    </source>
</reference>
<evidence type="ECO:0000313" key="2">
    <source>
        <dbReference type="Proteomes" id="UP001153678"/>
    </source>
</evidence>
<gene>
    <name evidence="1" type="ORF">FWILDA_LOCUS19811</name>
</gene>
<sequence length="125" mass="14392">NAVTNGAFTFTRDPKDDKCLVYLKYPSKTNVMYKLNEILDLRGQALLIAKPKTTVNNKIDDKDAEMSKNVMDEFVAQVDIAQEIINVVSVLIQMGHFGYRMFEQKLYGTENMKEYLKFLKGELEN</sequence>
<proteinExistence type="predicted"/>
<accession>A0A9W4TCY8</accession>
<comment type="caution">
    <text evidence="1">The sequence shown here is derived from an EMBL/GenBank/DDBJ whole genome shotgun (WGS) entry which is preliminary data.</text>
</comment>
<feature type="non-terminal residue" evidence="1">
    <location>
        <position position="125"/>
    </location>
</feature>